<name>A0A327YJT5_9BACL</name>
<keyword evidence="3" id="KW-1185">Reference proteome</keyword>
<dbReference type="Proteomes" id="UP000248555">
    <property type="component" value="Unassembled WGS sequence"/>
</dbReference>
<dbReference type="InterPro" id="IPR029069">
    <property type="entry name" value="HotDog_dom_sf"/>
</dbReference>
<dbReference type="PANTHER" id="PTHR43664">
    <property type="entry name" value="MONOAMINE OXIDASE-RELATED"/>
    <property type="match status" value="1"/>
</dbReference>
<proteinExistence type="predicted"/>
<dbReference type="SUPFAM" id="SSF54637">
    <property type="entry name" value="Thioesterase/thiol ester dehydrase-isomerase"/>
    <property type="match status" value="1"/>
</dbReference>
<dbReference type="Gene3D" id="3.10.129.10">
    <property type="entry name" value="Hotdog Thioesterase"/>
    <property type="match status" value="1"/>
</dbReference>
<sequence>MERSDTYGSAPLFNCVESAFDKGVFIMLKKRKLGRNISEITVGEKLILHQKMEDKDLLLYLGLTDDANPLYIQHDYASQTPLKRPIVPAIMLTGIVISAISKYLPGPGSHITKQEIRFLEPVYHYENLQFTFEVTNVDNENHLIDIKVEALRNEAEQVLEGMLSVCPPYAPSKLNVNVLENF</sequence>
<dbReference type="EMBL" id="QLMH01000003">
    <property type="protein sequence ID" value="RAK21268.1"/>
    <property type="molecule type" value="Genomic_DNA"/>
</dbReference>
<dbReference type="InterPro" id="IPR002539">
    <property type="entry name" value="MaoC-like_dom"/>
</dbReference>
<accession>A0A327YJT5</accession>
<comment type="caution">
    <text evidence="2">The sequence shown here is derived from an EMBL/GenBank/DDBJ whole genome shotgun (WGS) entry which is preliminary data.</text>
</comment>
<gene>
    <name evidence="2" type="ORF">B0I26_103223</name>
</gene>
<evidence type="ECO:0000313" key="3">
    <source>
        <dbReference type="Proteomes" id="UP000248555"/>
    </source>
</evidence>
<dbReference type="PANTHER" id="PTHR43664:SF1">
    <property type="entry name" value="BETA-METHYLMALYL-COA DEHYDRATASE"/>
    <property type="match status" value="1"/>
</dbReference>
<evidence type="ECO:0000259" key="1">
    <source>
        <dbReference type="Pfam" id="PF01575"/>
    </source>
</evidence>
<organism evidence="2 3">
    <name type="scientific">Paranoxybacillus vitaminiphilus</name>
    <dbReference type="NCBI Taxonomy" id="581036"/>
    <lineage>
        <taxon>Bacteria</taxon>
        <taxon>Bacillati</taxon>
        <taxon>Bacillota</taxon>
        <taxon>Bacilli</taxon>
        <taxon>Bacillales</taxon>
        <taxon>Anoxybacillaceae</taxon>
        <taxon>Paranoxybacillus</taxon>
    </lineage>
</organism>
<dbReference type="InterPro" id="IPR052342">
    <property type="entry name" value="MCH/BMMD"/>
</dbReference>
<dbReference type="Pfam" id="PF01575">
    <property type="entry name" value="MaoC_dehydratas"/>
    <property type="match status" value="1"/>
</dbReference>
<feature type="domain" description="MaoC-like" evidence="1">
    <location>
        <begin position="49"/>
        <end position="145"/>
    </location>
</feature>
<protein>
    <submittedName>
        <fullName evidence="2">Acyl dehydratase</fullName>
    </submittedName>
</protein>
<reference evidence="2 3" key="1">
    <citation type="submission" date="2018-06" db="EMBL/GenBank/DDBJ databases">
        <title>Genomic Encyclopedia of Type Strains, Phase III (KMG-III): the genomes of soil and plant-associated and newly described type strains.</title>
        <authorList>
            <person name="Whitman W."/>
        </authorList>
    </citation>
    <scope>NUCLEOTIDE SEQUENCE [LARGE SCALE GENOMIC DNA]</scope>
    <source>
        <strain evidence="2 3">CGMCC 1.8979</strain>
    </source>
</reference>
<evidence type="ECO:0000313" key="2">
    <source>
        <dbReference type="EMBL" id="RAK21268.1"/>
    </source>
</evidence>
<dbReference type="AlphaFoldDB" id="A0A327YJT5"/>